<dbReference type="EMBL" id="JAGKHQ010000017">
    <property type="protein sequence ID" value="KAG7490388.1"/>
    <property type="molecule type" value="Genomic_DNA"/>
</dbReference>
<feature type="region of interest" description="Disordered" evidence="1">
    <location>
        <begin position="1"/>
        <end position="38"/>
    </location>
</feature>
<sequence>MCDEDVPLLSNSNITPPTPPYKNNPEFSSQSQFTTSTTTKRVSFECGKCAVAGPGLTGEESEQLAHVTDVDRVIYIQLAPNSHGAIFEQTVTESSKY</sequence>
<gene>
    <name evidence="2" type="ORF">JOB18_034535</name>
</gene>
<feature type="compositionally biased region" description="Low complexity" evidence="1">
    <location>
        <begin position="27"/>
        <end position="38"/>
    </location>
</feature>
<keyword evidence="3" id="KW-1185">Reference proteome</keyword>
<accession>A0AAV6QEY2</accession>
<reference evidence="2 3" key="1">
    <citation type="journal article" date="2021" name="Sci. Rep.">
        <title>Chromosome anchoring in Senegalese sole (Solea senegalensis) reveals sex-associated markers and genome rearrangements in flatfish.</title>
        <authorList>
            <person name="Guerrero-Cozar I."/>
            <person name="Gomez-Garrido J."/>
            <person name="Berbel C."/>
            <person name="Martinez-Blanch J.F."/>
            <person name="Alioto T."/>
            <person name="Claros M.G."/>
            <person name="Gagnaire P.A."/>
            <person name="Manchado M."/>
        </authorList>
    </citation>
    <scope>NUCLEOTIDE SEQUENCE [LARGE SCALE GENOMIC DNA]</scope>
    <source>
        <strain evidence="2">Sse05_10M</strain>
    </source>
</reference>
<evidence type="ECO:0000313" key="3">
    <source>
        <dbReference type="Proteomes" id="UP000693946"/>
    </source>
</evidence>
<protein>
    <submittedName>
        <fullName evidence="2">Uncharacterized protein</fullName>
    </submittedName>
</protein>
<evidence type="ECO:0000313" key="2">
    <source>
        <dbReference type="EMBL" id="KAG7490388.1"/>
    </source>
</evidence>
<evidence type="ECO:0000256" key="1">
    <source>
        <dbReference type="SAM" id="MobiDB-lite"/>
    </source>
</evidence>
<dbReference type="AlphaFoldDB" id="A0AAV6QEY2"/>
<proteinExistence type="predicted"/>
<dbReference type="Proteomes" id="UP000693946">
    <property type="component" value="Linkage Group LG5"/>
</dbReference>
<organism evidence="2 3">
    <name type="scientific">Solea senegalensis</name>
    <name type="common">Senegalese sole</name>
    <dbReference type="NCBI Taxonomy" id="28829"/>
    <lineage>
        <taxon>Eukaryota</taxon>
        <taxon>Metazoa</taxon>
        <taxon>Chordata</taxon>
        <taxon>Craniata</taxon>
        <taxon>Vertebrata</taxon>
        <taxon>Euteleostomi</taxon>
        <taxon>Actinopterygii</taxon>
        <taxon>Neopterygii</taxon>
        <taxon>Teleostei</taxon>
        <taxon>Neoteleostei</taxon>
        <taxon>Acanthomorphata</taxon>
        <taxon>Carangaria</taxon>
        <taxon>Pleuronectiformes</taxon>
        <taxon>Pleuronectoidei</taxon>
        <taxon>Soleidae</taxon>
        <taxon>Solea</taxon>
    </lineage>
</organism>
<comment type="caution">
    <text evidence="2">The sequence shown here is derived from an EMBL/GenBank/DDBJ whole genome shotgun (WGS) entry which is preliminary data.</text>
</comment>
<name>A0AAV6QEY2_SOLSE</name>